<dbReference type="EMBL" id="NEVH01015324">
    <property type="protein sequence ID" value="PNF26879.1"/>
    <property type="molecule type" value="Genomic_DNA"/>
</dbReference>
<proteinExistence type="predicted"/>
<dbReference type="GO" id="GO:0005634">
    <property type="term" value="C:nucleus"/>
    <property type="evidence" value="ECO:0007669"/>
    <property type="project" value="TreeGrafter"/>
</dbReference>
<dbReference type="InterPro" id="IPR041330">
    <property type="entry name" value="KN17_SH3"/>
</dbReference>
<keyword evidence="4" id="KW-1185">Reference proteome</keyword>
<protein>
    <recommendedName>
        <fullName evidence="2">DNA/RNA-binding protein Kin17 WH-like domain-containing protein</fullName>
    </recommendedName>
</protein>
<evidence type="ECO:0000313" key="4">
    <source>
        <dbReference type="Proteomes" id="UP000235965"/>
    </source>
</evidence>
<dbReference type="SMART" id="SM01253">
    <property type="entry name" value="Kin17_mid"/>
    <property type="match status" value="1"/>
</dbReference>
<evidence type="ECO:0000313" key="3">
    <source>
        <dbReference type="EMBL" id="PNF26879.1"/>
    </source>
</evidence>
<dbReference type="PANTHER" id="PTHR12805:SF0">
    <property type="entry name" value="DNA_RNA-BINDING PROTEIN KIN17"/>
    <property type="match status" value="1"/>
</dbReference>
<dbReference type="OrthoDB" id="10266249at2759"/>
<dbReference type="Pfam" id="PF18131">
    <property type="entry name" value="KN17_SH3"/>
    <property type="match status" value="1"/>
</dbReference>
<dbReference type="InterPro" id="IPR037321">
    <property type="entry name" value="KIN17-like"/>
</dbReference>
<dbReference type="PANTHER" id="PTHR12805">
    <property type="entry name" value="KIN17 KIN, ANTIGENIC DETERMINANT OF RECA PROTEIN HOMOLOG"/>
    <property type="match status" value="1"/>
</dbReference>
<evidence type="ECO:0000256" key="1">
    <source>
        <dbReference type="SAM" id="MobiDB-lite"/>
    </source>
</evidence>
<dbReference type="Gene3D" id="1.10.10.2030">
    <property type="entry name" value="DNA/RNA-binding protein Kin17, conserved domain"/>
    <property type="match status" value="1"/>
</dbReference>
<dbReference type="GO" id="GO:0006974">
    <property type="term" value="P:DNA damage response"/>
    <property type="evidence" value="ECO:0007669"/>
    <property type="project" value="TreeGrafter"/>
</dbReference>
<evidence type="ECO:0000259" key="2">
    <source>
        <dbReference type="SMART" id="SM01253"/>
    </source>
</evidence>
<dbReference type="InterPro" id="IPR038254">
    <property type="entry name" value="KIN17_WH-like_sf"/>
</dbReference>
<comment type="caution">
    <text evidence="3">The sequence shown here is derived from an EMBL/GenBank/DDBJ whole genome shotgun (WGS) entry which is preliminary data.</text>
</comment>
<gene>
    <name evidence="3" type="ORF">B7P43_G15737</name>
</gene>
<feature type="domain" description="DNA/RNA-binding protein Kin17 WH-like" evidence="2">
    <location>
        <begin position="1"/>
        <end position="87"/>
    </location>
</feature>
<sequence>MIVYQDYISDRHHLHMTSTQWDTLTDFVKWLGKEGKCKVDEPEEGLYVQYIDRDPETIAMQEAVSRKEKIHRDERERMMSFIEKQIEKGKESSRNDTHVFTEFVRPSEQHKIVVNLKLETKRTKGDEDMRNKTLVARNALKNCSSAGNRKDSKESGGGRGEKRKLSALGEIIKDEENKRERINRKDYWLVKGIVVKVMAKCLGDKYHRKKGL</sequence>
<accession>A0A2J7QE57</accession>
<dbReference type="GO" id="GO:0003690">
    <property type="term" value="F:double-stranded DNA binding"/>
    <property type="evidence" value="ECO:0007669"/>
    <property type="project" value="TreeGrafter"/>
</dbReference>
<dbReference type="STRING" id="105785.A0A2J7QE57"/>
<dbReference type="InterPro" id="IPR019447">
    <property type="entry name" value="DNA/RNA-bd_Kin17_WH-like_dom"/>
</dbReference>
<dbReference type="AlphaFoldDB" id="A0A2J7QE57"/>
<feature type="compositionally biased region" description="Basic and acidic residues" evidence="1">
    <location>
        <begin position="148"/>
        <end position="162"/>
    </location>
</feature>
<dbReference type="InParanoid" id="A0A2J7QE57"/>
<dbReference type="Proteomes" id="UP000235965">
    <property type="component" value="Unassembled WGS sequence"/>
</dbReference>
<feature type="region of interest" description="Disordered" evidence="1">
    <location>
        <begin position="143"/>
        <end position="162"/>
    </location>
</feature>
<dbReference type="Pfam" id="PF10357">
    <property type="entry name" value="WH_KIN17"/>
    <property type="match status" value="1"/>
</dbReference>
<name>A0A2J7QE57_9NEOP</name>
<dbReference type="GO" id="GO:0006260">
    <property type="term" value="P:DNA replication"/>
    <property type="evidence" value="ECO:0007669"/>
    <property type="project" value="TreeGrafter"/>
</dbReference>
<organism evidence="3 4">
    <name type="scientific">Cryptotermes secundus</name>
    <dbReference type="NCBI Taxonomy" id="105785"/>
    <lineage>
        <taxon>Eukaryota</taxon>
        <taxon>Metazoa</taxon>
        <taxon>Ecdysozoa</taxon>
        <taxon>Arthropoda</taxon>
        <taxon>Hexapoda</taxon>
        <taxon>Insecta</taxon>
        <taxon>Pterygota</taxon>
        <taxon>Neoptera</taxon>
        <taxon>Polyneoptera</taxon>
        <taxon>Dictyoptera</taxon>
        <taxon>Blattodea</taxon>
        <taxon>Blattoidea</taxon>
        <taxon>Termitoidae</taxon>
        <taxon>Kalotermitidae</taxon>
        <taxon>Cryptotermitinae</taxon>
        <taxon>Cryptotermes</taxon>
    </lineage>
</organism>
<reference evidence="3 4" key="1">
    <citation type="submission" date="2017-12" db="EMBL/GenBank/DDBJ databases">
        <title>Hemimetabolous genomes reveal molecular basis of termite eusociality.</title>
        <authorList>
            <person name="Harrison M.C."/>
            <person name="Jongepier E."/>
            <person name="Robertson H.M."/>
            <person name="Arning N."/>
            <person name="Bitard-Feildel T."/>
            <person name="Chao H."/>
            <person name="Childers C.P."/>
            <person name="Dinh H."/>
            <person name="Doddapaneni H."/>
            <person name="Dugan S."/>
            <person name="Gowin J."/>
            <person name="Greiner C."/>
            <person name="Han Y."/>
            <person name="Hu H."/>
            <person name="Hughes D.S.T."/>
            <person name="Huylmans A.-K."/>
            <person name="Kemena C."/>
            <person name="Kremer L.P.M."/>
            <person name="Lee S.L."/>
            <person name="Lopez-Ezquerra A."/>
            <person name="Mallet L."/>
            <person name="Monroy-Kuhn J.M."/>
            <person name="Moser A."/>
            <person name="Murali S.C."/>
            <person name="Muzny D.M."/>
            <person name="Otani S."/>
            <person name="Piulachs M.-D."/>
            <person name="Poelchau M."/>
            <person name="Qu J."/>
            <person name="Schaub F."/>
            <person name="Wada-Katsumata A."/>
            <person name="Worley K.C."/>
            <person name="Xie Q."/>
            <person name="Ylla G."/>
            <person name="Poulsen M."/>
            <person name="Gibbs R.A."/>
            <person name="Schal C."/>
            <person name="Richards S."/>
            <person name="Belles X."/>
            <person name="Korb J."/>
            <person name="Bornberg-Bauer E."/>
        </authorList>
    </citation>
    <scope>NUCLEOTIDE SEQUENCE [LARGE SCALE GENOMIC DNA]</scope>
    <source>
        <tissue evidence="3">Whole body</tissue>
    </source>
</reference>